<evidence type="ECO:0000313" key="2">
    <source>
        <dbReference type="EMBL" id="CAB4334495.1"/>
    </source>
</evidence>
<feature type="region of interest" description="Disordered" evidence="1">
    <location>
        <begin position="183"/>
        <end position="209"/>
    </location>
</feature>
<name>A0A6J5YVJ9_9ZZZZ</name>
<evidence type="ECO:0000256" key="1">
    <source>
        <dbReference type="SAM" id="MobiDB-lite"/>
    </source>
</evidence>
<proteinExistence type="predicted"/>
<gene>
    <name evidence="2" type="ORF">UFOPK3547_00072</name>
</gene>
<dbReference type="AlphaFoldDB" id="A0A6J5YVJ9"/>
<organism evidence="2">
    <name type="scientific">freshwater metagenome</name>
    <dbReference type="NCBI Taxonomy" id="449393"/>
    <lineage>
        <taxon>unclassified sequences</taxon>
        <taxon>metagenomes</taxon>
        <taxon>ecological metagenomes</taxon>
    </lineage>
</organism>
<reference evidence="2" key="1">
    <citation type="submission" date="2020-05" db="EMBL/GenBank/DDBJ databases">
        <authorList>
            <person name="Chiriac C."/>
            <person name="Salcher M."/>
            <person name="Ghai R."/>
            <person name="Kavagutti S V."/>
        </authorList>
    </citation>
    <scope>NUCLEOTIDE SEQUENCE</scope>
</reference>
<dbReference type="EMBL" id="CAESAN010000003">
    <property type="protein sequence ID" value="CAB4334495.1"/>
    <property type="molecule type" value="Genomic_DNA"/>
</dbReference>
<accession>A0A6J5YVJ9</accession>
<protein>
    <submittedName>
        <fullName evidence="2">Unannotated protein</fullName>
    </submittedName>
</protein>
<sequence length="209" mass="22888">MHHELPPEKNRPFPPALVALAKEKIDACCPCCRQPVDAPTLHMVVEMCELSEAQEIVLSTAWRGAGHPVATRTFLDAIFRDDPDGGPEDNKRYASFKETLHRTRRKLAGSGVGIVNCSYAGGYRLVISHGDLTDRRGVAVFQTDVSETLHRFASYKGLPAVVRDKLVDAMLELAAVAENLGRGHRSVTPSVTPKAKRSSATRPEPQLSH</sequence>